<comment type="caution">
    <text evidence="2">The sequence shown here is derived from an EMBL/GenBank/DDBJ whole genome shotgun (WGS) entry which is preliminary data.</text>
</comment>
<reference evidence="2 3" key="1">
    <citation type="journal article" date="2017" name="Genome Biol. Evol.">
        <title>Phytophthora megakarya and P. palmivora, closely related causal agents of cacao black pod rot, underwent increases in genome sizes and gene numbers by different mechanisms.</title>
        <authorList>
            <person name="Ali S.S."/>
            <person name="Shao J."/>
            <person name="Lary D.J."/>
            <person name="Kronmiller B."/>
            <person name="Shen D."/>
            <person name="Strem M.D."/>
            <person name="Amoako-Attah I."/>
            <person name="Akrofi A.Y."/>
            <person name="Begoude B.A."/>
            <person name="Ten Hoopen G.M."/>
            <person name="Coulibaly K."/>
            <person name="Kebe B.I."/>
            <person name="Melnick R.L."/>
            <person name="Guiltinan M.J."/>
            <person name="Tyler B.M."/>
            <person name="Meinhardt L.W."/>
            <person name="Bailey B.A."/>
        </authorList>
    </citation>
    <scope>NUCLEOTIDE SEQUENCE [LARGE SCALE GENOMIC DNA]</scope>
    <source>
        <strain evidence="3">sbr112.9</strain>
    </source>
</reference>
<dbReference type="SUPFAM" id="SSF56672">
    <property type="entry name" value="DNA/RNA polymerases"/>
    <property type="match status" value="1"/>
</dbReference>
<proteinExistence type="predicted"/>
<sequence>MDKYDLILGMPWLEKHEPWIDWRGKAIGASRPAVSDRALATNVPTSVRDWGARDGRQGAYAPEKVLRVADSNGDVAMSLAIGRETKAHCQACGIATTASPNAESRRAVWASTVAVPDGTDQAGNIGPQAAEAVEEDAKSASGVGNIVPRKVEETEKKIESATWVSSVGNRVPHGVKKTNTRAEVSLNTSRVDSQASHSESETPPARPVEEQCHVFDGVSGHQVKAGAVHLEALPEVFELFLRMNEDVLEGFTKQRATRLGSEILKNPEDPVYPLVKEYSDVVSKHPPSQFPPDRGVRHETDLVPGTKYCVTRQWPLPREQCEVIDAFFAEKAKSGM</sequence>
<dbReference type="AlphaFoldDB" id="A0A2P4XIK2"/>
<dbReference type="OrthoDB" id="127730at2759"/>
<accession>A0A2P4XIK2</accession>
<protein>
    <submittedName>
        <fullName evidence="2">Pol protein</fullName>
    </submittedName>
</protein>
<dbReference type="InterPro" id="IPR043502">
    <property type="entry name" value="DNA/RNA_pol_sf"/>
</dbReference>
<evidence type="ECO:0000313" key="3">
    <source>
        <dbReference type="Proteomes" id="UP000237271"/>
    </source>
</evidence>
<dbReference type="Proteomes" id="UP000237271">
    <property type="component" value="Unassembled WGS sequence"/>
</dbReference>
<organism evidence="2 3">
    <name type="scientific">Phytophthora palmivora</name>
    <dbReference type="NCBI Taxonomy" id="4796"/>
    <lineage>
        <taxon>Eukaryota</taxon>
        <taxon>Sar</taxon>
        <taxon>Stramenopiles</taxon>
        <taxon>Oomycota</taxon>
        <taxon>Peronosporomycetes</taxon>
        <taxon>Peronosporales</taxon>
        <taxon>Peronosporaceae</taxon>
        <taxon>Phytophthora</taxon>
    </lineage>
</organism>
<name>A0A2P4XIK2_9STRA</name>
<feature type="compositionally biased region" description="Polar residues" evidence="1">
    <location>
        <begin position="181"/>
        <end position="197"/>
    </location>
</feature>
<feature type="non-terminal residue" evidence="2">
    <location>
        <position position="336"/>
    </location>
</feature>
<keyword evidence="3" id="KW-1185">Reference proteome</keyword>
<feature type="region of interest" description="Disordered" evidence="1">
    <location>
        <begin position="179"/>
        <end position="208"/>
    </location>
</feature>
<evidence type="ECO:0000313" key="2">
    <source>
        <dbReference type="EMBL" id="POM65382.1"/>
    </source>
</evidence>
<evidence type="ECO:0000256" key="1">
    <source>
        <dbReference type="SAM" id="MobiDB-lite"/>
    </source>
</evidence>
<dbReference type="EMBL" id="NCKW01010249">
    <property type="protein sequence ID" value="POM65382.1"/>
    <property type="molecule type" value="Genomic_DNA"/>
</dbReference>
<gene>
    <name evidence="2" type="ORF">PHPALM_18907</name>
</gene>